<feature type="compositionally biased region" description="Acidic residues" evidence="2">
    <location>
        <begin position="104"/>
        <end position="116"/>
    </location>
</feature>
<feature type="region of interest" description="Disordered" evidence="2">
    <location>
        <begin position="28"/>
        <end position="116"/>
    </location>
</feature>
<feature type="domain" description="ATPase AAA-type core" evidence="3">
    <location>
        <begin position="178"/>
        <end position="216"/>
    </location>
</feature>
<dbReference type="InterPro" id="IPR027417">
    <property type="entry name" value="P-loop_NTPase"/>
</dbReference>
<dbReference type="Proteomes" id="UP000095283">
    <property type="component" value="Unplaced"/>
</dbReference>
<evidence type="ECO:0000259" key="3">
    <source>
        <dbReference type="Pfam" id="PF00004"/>
    </source>
</evidence>
<dbReference type="InterPro" id="IPR003959">
    <property type="entry name" value="ATPase_AAA_core"/>
</dbReference>
<organism evidence="4 5">
    <name type="scientific">Heterorhabditis bacteriophora</name>
    <name type="common">Entomopathogenic nematode worm</name>
    <dbReference type="NCBI Taxonomy" id="37862"/>
    <lineage>
        <taxon>Eukaryota</taxon>
        <taxon>Metazoa</taxon>
        <taxon>Ecdysozoa</taxon>
        <taxon>Nematoda</taxon>
        <taxon>Chromadorea</taxon>
        <taxon>Rhabditida</taxon>
        <taxon>Rhabditina</taxon>
        <taxon>Rhabditomorpha</taxon>
        <taxon>Strongyloidea</taxon>
        <taxon>Heterorhabditidae</taxon>
        <taxon>Heterorhabditis</taxon>
    </lineage>
</organism>
<evidence type="ECO:0000313" key="4">
    <source>
        <dbReference type="Proteomes" id="UP000095283"/>
    </source>
</evidence>
<sequence>MDMTCDLKHYLKFNFVLADGESPIHSSLRREAVKQRQKRSRVIIESDSDDDAPISGFTKEDIQFSPSPLKPRSKRVRIISDGSDTQTPQKNVGKDNSEQILNEGDNDEMTTETDSEDEFVEKKIPKKNKMLPGQKKLNFAPQTKNISTKKATKDQLTREMVKNSKPAFAFRTDSHISTNGVGKTTCAHMACQNLGFKVIEMNASDVRSKKQLESQMQRSPDKHNCFSLIDYYLIL</sequence>
<dbReference type="GO" id="GO:0005524">
    <property type="term" value="F:ATP binding"/>
    <property type="evidence" value="ECO:0007669"/>
    <property type="project" value="InterPro"/>
</dbReference>
<dbReference type="Gene3D" id="3.40.50.300">
    <property type="entry name" value="P-loop containing nucleotide triphosphate hydrolases"/>
    <property type="match status" value="1"/>
</dbReference>
<evidence type="ECO:0000313" key="5">
    <source>
        <dbReference type="WBParaSite" id="Hba_19273"/>
    </source>
</evidence>
<dbReference type="Pfam" id="PF00004">
    <property type="entry name" value="AAA"/>
    <property type="match status" value="1"/>
</dbReference>
<accession>A0A1I7XP68</accession>
<dbReference type="SUPFAM" id="SSF52540">
    <property type="entry name" value="P-loop containing nucleoside triphosphate hydrolases"/>
    <property type="match status" value="1"/>
</dbReference>
<dbReference type="GO" id="GO:0005634">
    <property type="term" value="C:nucleus"/>
    <property type="evidence" value="ECO:0007669"/>
    <property type="project" value="TreeGrafter"/>
</dbReference>
<dbReference type="AlphaFoldDB" id="A0A1I7XP68"/>
<protein>
    <submittedName>
        <fullName evidence="5">ATPase_AAA_core domain-containing protein</fullName>
    </submittedName>
</protein>
<evidence type="ECO:0000256" key="1">
    <source>
        <dbReference type="ARBA" id="ARBA00022705"/>
    </source>
</evidence>
<evidence type="ECO:0000256" key="2">
    <source>
        <dbReference type="SAM" id="MobiDB-lite"/>
    </source>
</evidence>
<keyword evidence="1" id="KW-0235">DNA replication</keyword>
<dbReference type="GO" id="GO:0016887">
    <property type="term" value="F:ATP hydrolysis activity"/>
    <property type="evidence" value="ECO:0007669"/>
    <property type="project" value="InterPro"/>
</dbReference>
<proteinExistence type="predicted"/>
<name>A0A1I7XP68_HETBA</name>
<dbReference type="WBParaSite" id="Hba_19273">
    <property type="protein sequence ID" value="Hba_19273"/>
    <property type="gene ID" value="Hba_19273"/>
</dbReference>
<keyword evidence="4" id="KW-1185">Reference proteome</keyword>
<reference evidence="5" key="1">
    <citation type="submission" date="2016-11" db="UniProtKB">
        <authorList>
            <consortium name="WormBaseParasite"/>
        </authorList>
    </citation>
    <scope>IDENTIFICATION</scope>
</reference>
<dbReference type="GO" id="GO:0006260">
    <property type="term" value="P:DNA replication"/>
    <property type="evidence" value="ECO:0007669"/>
    <property type="project" value="UniProtKB-KW"/>
</dbReference>
<dbReference type="PANTHER" id="PTHR23389:SF6">
    <property type="entry name" value="REPLICATION FACTOR C SUBUNIT 1"/>
    <property type="match status" value="1"/>
</dbReference>
<dbReference type="PANTHER" id="PTHR23389">
    <property type="entry name" value="CHROMOSOME TRANSMISSION FIDELITY FACTOR 18"/>
    <property type="match status" value="1"/>
</dbReference>
<dbReference type="GO" id="GO:0003677">
    <property type="term" value="F:DNA binding"/>
    <property type="evidence" value="ECO:0007669"/>
    <property type="project" value="TreeGrafter"/>
</dbReference>